<sequence>MVKDDGETKRTTITMPIELWNEVHRVMEEVKKDSYGAIDLSFSGFLRIALGDKLKEYKKTGKI</sequence>
<organism evidence="1 2">
    <name type="scientific">Marininema mesophilum</name>
    <dbReference type="NCBI Taxonomy" id="1048340"/>
    <lineage>
        <taxon>Bacteria</taxon>
        <taxon>Bacillati</taxon>
        <taxon>Bacillota</taxon>
        <taxon>Bacilli</taxon>
        <taxon>Bacillales</taxon>
        <taxon>Thermoactinomycetaceae</taxon>
        <taxon>Marininema</taxon>
    </lineage>
</organism>
<evidence type="ECO:0000313" key="2">
    <source>
        <dbReference type="Proteomes" id="UP000198534"/>
    </source>
</evidence>
<dbReference type="Proteomes" id="UP000198534">
    <property type="component" value="Unassembled WGS sequence"/>
</dbReference>
<reference evidence="1 2" key="1">
    <citation type="submission" date="2016-10" db="EMBL/GenBank/DDBJ databases">
        <authorList>
            <person name="de Groot N.N."/>
        </authorList>
    </citation>
    <scope>NUCLEOTIDE SEQUENCE [LARGE SCALE GENOMIC DNA]</scope>
    <source>
        <strain evidence="1 2">DSM 45610</strain>
    </source>
</reference>
<dbReference type="EMBL" id="FNNQ01000018">
    <property type="protein sequence ID" value="SDX44692.1"/>
    <property type="molecule type" value="Genomic_DNA"/>
</dbReference>
<gene>
    <name evidence="1" type="ORF">SAMN05444487_11811</name>
</gene>
<accession>A0A1H3BRR5</accession>
<evidence type="ECO:0000313" key="1">
    <source>
        <dbReference type="EMBL" id="SDX44692.1"/>
    </source>
</evidence>
<dbReference type="RefSeq" id="WP_091742570.1">
    <property type="nucleotide sequence ID" value="NZ_FNNQ01000018.1"/>
</dbReference>
<dbReference type="AlphaFoldDB" id="A0A1H3BRR5"/>
<protein>
    <submittedName>
        <fullName evidence="1">Uncharacterized protein</fullName>
    </submittedName>
</protein>
<proteinExistence type="predicted"/>
<name>A0A1H3BRR5_9BACL</name>
<keyword evidence="2" id="KW-1185">Reference proteome</keyword>